<dbReference type="SUPFAM" id="SSF53850">
    <property type="entry name" value="Periplasmic binding protein-like II"/>
    <property type="match status" value="1"/>
</dbReference>
<proteinExistence type="predicted"/>
<organism evidence="1 2">
    <name type="scientific">Paenibacillus hemerocallicola</name>
    <dbReference type="NCBI Taxonomy" id="1172614"/>
    <lineage>
        <taxon>Bacteria</taxon>
        <taxon>Bacillati</taxon>
        <taxon>Bacillota</taxon>
        <taxon>Bacilli</taxon>
        <taxon>Bacillales</taxon>
        <taxon>Paenibacillaceae</taxon>
        <taxon>Paenibacillus</taxon>
    </lineage>
</organism>
<dbReference type="PANTHER" id="PTHR43649:SF12">
    <property type="entry name" value="DIACETYLCHITOBIOSE BINDING PROTEIN DASA"/>
    <property type="match status" value="1"/>
</dbReference>
<dbReference type="OrthoDB" id="2491264at2"/>
<dbReference type="InterPro" id="IPR006059">
    <property type="entry name" value="SBP"/>
</dbReference>
<dbReference type="Pfam" id="PF01547">
    <property type="entry name" value="SBP_bac_1"/>
    <property type="match status" value="1"/>
</dbReference>
<dbReference type="InterPro" id="IPR050490">
    <property type="entry name" value="Bact_solute-bd_prot1"/>
</dbReference>
<protein>
    <submittedName>
        <fullName evidence="1">Extracellular solute-binding protein</fullName>
    </submittedName>
</protein>
<accession>A0A5C4T3M6</accession>
<dbReference type="Proteomes" id="UP000307943">
    <property type="component" value="Unassembled WGS sequence"/>
</dbReference>
<comment type="caution">
    <text evidence="1">The sequence shown here is derived from an EMBL/GenBank/DDBJ whole genome shotgun (WGS) entry which is preliminary data.</text>
</comment>
<evidence type="ECO:0000313" key="1">
    <source>
        <dbReference type="EMBL" id="TNJ63672.1"/>
    </source>
</evidence>
<keyword evidence="2" id="KW-1185">Reference proteome</keyword>
<dbReference type="AlphaFoldDB" id="A0A5C4T3M6"/>
<name>A0A5C4T3M6_9BACL</name>
<evidence type="ECO:0000313" key="2">
    <source>
        <dbReference type="Proteomes" id="UP000307943"/>
    </source>
</evidence>
<dbReference type="Gene3D" id="3.40.190.10">
    <property type="entry name" value="Periplasmic binding protein-like II"/>
    <property type="match status" value="2"/>
</dbReference>
<dbReference type="EMBL" id="VDCQ01000039">
    <property type="protein sequence ID" value="TNJ63672.1"/>
    <property type="molecule type" value="Genomic_DNA"/>
</dbReference>
<sequence length="546" mass="60351">MNPGERQPEGALRMRRKRLIATAAIVVGINLILCGCEKESDAALAGSPPAPDDRPALRIATIDNYFAANSYKDDLPVWREVEKRTGVKIVWEVLPREQFGDGMRLRLSKDTDLPDIFYIPDNDPVKLAGKGTILPLDELISANAPNIAGFLREHPDIDKKLRLADGKLYALASVVTGVAYTDPYGLMLRKDWLDRLGLREPATLDEWYAVLKAFKENDPNGNGLRDEIPLLPDIGLKGLKLFGSAVGGHFFYSDGFYPDAGGNVKYEWLSPEAKELVEWWRKLYSEGLLASDFLTKTADSFLSEVAGGRVGALNGFLNLRPKYESGNRQAGDSRAEWVMTVPPGGAGRSGFYEIYGPVSSWFGISRSSPNPELAIRWLDFIYASEEGSRLVNFGVEGLSYTMADGRPQFTEYAARNPDGLDLTRLLRSLGAMPTLPWIRADKGPLSLQPQAMLDSDPVGAAQAAKVRPYLIGAIQLALPTPEEKDTEELYGAPLRAYVETTLARYITGAEEIDWDRFGRTVASLGLDRVLQAKQRQYDRYRGAPSP</sequence>
<dbReference type="PANTHER" id="PTHR43649">
    <property type="entry name" value="ARABINOSE-BINDING PROTEIN-RELATED"/>
    <property type="match status" value="1"/>
</dbReference>
<gene>
    <name evidence="1" type="ORF">FE784_24080</name>
</gene>
<reference evidence="1 2" key="1">
    <citation type="submission" date="2019-05" db="EMBL/GenBank/DDBJ databases">
        <title>We sequenced the genome of Paenibacillus hemerocallicola KCTC 33185 for further insight into its adaptation and study the phylogeny of Paenibacillus.</title>
        <authorList>
            <person name="Narsing Rao M.P."/>
        </authorList>
    </citation>
    <scope>NUCLEOTIDE SEQUENCE [LARGE SCALE GENOMIC DNA]</scope>
    <source>
        <strain evidence="1 2">KCTC 33185</strain>
    </source>
</reference>